<feature type="region of interest" description="Disordered" evidence="1">
    <location>
        <begin position="277"/>
        <end position="300"/>
    </location>
</feature>
<evidence type="ECO:0000313" key="3">
    <source>
        <dbReference type="Proteomes" id="UP000612055"/>
    </source>
</evidence>
<comment type="caution">
    <text evidence="2">The sequence shown here is derived from an EMBL/GenBank/DDBJ whole genome shotgun (WGS) entry which is preliminary data.</text>
</comment>
<evidence type="ECO:0000313" key="2">
    <source>
        <dbReference type="EMBL" id="KAG2490104.1"/>
    </source>
</evidence>
<dbReference type="Proteomes" id="UP000612055">
    <property type="component" value="Unassembled WGS sequence"/>
</dbReference>
<name>A0A836BWG9_9CHLO</name>
<feature type="region of interest" description="Disordered" evidence="1">
    <location>
        <begin position="480"/>
        <end position="503"/>
    </location>
</feature>
<proteinExistence type="predicted"/>
<reference evidence="2" key="1">
    <citation type="journal article" date="2020" name="bioRxiv">
        <title>Comparative genomics of Chlamydomonas.</title>
        <authorList>
            <person name="Craig R.J."/>
            <person name="Hasan A.R."/>
            <person name="Ness R.W."/>
            <person name="Keightley P.D."/>
        </authorList>
    </citation>
    <scope>NUCLEOTIDE SEQUENCE</scope>
    <source>
        <strain evidence="2">CCAP 11/70</strain>
    </source>
</reference>
<dbReference type="EMBL" id="JAEHOE010000065">
    <property type="protein sequence ID" value="KAG2490104.1"/>
    <property type="molecule type" value="Genomic_DNA"/>
</dbReference>
<accession>A0A836BWG9</accession>
<organism evidence="2 3">
    <name type="scientific">Edaphochlamys debaryana</name>
    <dbReference type="NCBI Taxonomy" id="47281"/>
    <lineage>
        <taxon>Eukaryota</taxon>
        <taxon>Viridiplantae</taxon>
        <taxon>Chlorophyta</taxon>
        <taxon>core chlorophytes</taxon>
        <taxon>Chlorophyceae</taxon>
        <taxon>CS clade</taxon>
        <taxon>Chlamydomonadales</taxon>
        <taxon>Chlamydomonadales incertae sedis</taxon>
        <taxon>Edaphochlamys</taxon>
    </lineage>
</organism>
<protein>
    <submittedName>
        <fullName evidence="2">Uncharacterized protein</fullName>
    </submittedName>
</protein>
<keyword evidence="3" id="KW-1185">Reference proteome</keyword>
<sequence>MLSAAAPSCHLLECSSNRSSGSASPSSPCLVTPSPLFGGRGARPAARSMEAGTSFLDLAASARSATAVGVLSPRTAAFQPAGKGAGVSMSAGAPADAHRPALSPRQPEAPFSSGSGAAHACTFSGSAGRSARIMRATDCASAFCSPLRPFLAPMGSGSAPCSPLMHYGGGSQESNASSSPLCASSFSPGHVHTLPRAARQHWERHNHHLYHMRWLQQQQISRSHLGFRGQGSLTASPEPPPASSAAALDRSGPSPTSSQGHVLTSISALLGSASKENLPRVAEEAEVSEGGGEGPDLSARAEGLGCSLGEGCSPGAGYSPAPEADAAERFGMTLELLRHTVELQQQLVARVNEVTSLRLQLEESASSRDELAQALLGAQEWGLHLERRLEHEARSRGALVSQSQLLQQLLQETGEALLQFGHQQAGRQGSPAERAARDAVALAAAASAARQSAASACTTPSAGAAPADPFRCSNCGHVGGSTPGSAGGTRASSSNGGGERGESPMVAALRKENDQLTQRLIASSLAVAEAREREEQARHEARVLQELNAQVVNTVHALSLELSLLRPNVAAPNSARSRFHLPGFLGGKGD</sequence>
<feature type="region of interest" description="Disordered" evidence="1">
    <location>
        <begin position="89"/>
        <end position="115"/>
    </location>
</feature>
<gene>
    <name evidence="2" type="ORF">HYH03_011410</name>
</gene>
<dbReference type="AlphaFoldDB" id="A0A836BWG9"/>
<dbReference type="OrthoDB" id="542425at2759"/>
<feature type="region of interest" description="Disordered" evidence="1">
    <location>
        <begin position="227"/>
        <end position="260"/>
    </location>
</feature>
<evidence type="ECO:0000256" key="1">
    <source>
        <dbReference type="SAM" id="MobiDB-lite"/>
    </source>
</evidence>